<name>A0ABV7KEQ7_9HYPH</name>
<proteinExistence type="predicted"/>
<protein>
    <submittedName>
        <fullName evidence="2">CopD family copper resistance protein</fullName>
    </submittedName>
</protein>
<dbReference type="Proteomes" id="UP001595583">
    <property type="component" value="Unassembled WGS sequence"/>
</dbReference>
<dbReference type="EMBL" id="JBHRTK010000012">
    <property type="protein sequence ID" value="MFC3206978.1"/>
    <property type="molecule type" value="Genomic_DNA"/>
</dbReference>
<organism evidence="2 3">
    <name type="scientific">Aquamicrobium soli</name>
    <dbReference type="NCBI Taxonomy" id="1811518"/>
    <lineage>
        <taxon>Bacteria</taxon>
        <taxon>Pseudomonadati</taxon>
        <taxon>Pseudomonadota</taxon>
        <taxon>Alphaproteobacteria</taxon>
        <taxon>Hyphomicrobiales</taxon>
        <taxon>Phyllobacteriaceae</taxon>
        <taxon>Aquamicrobium</taxon>
    </lineage>
</organism>
<feature type="transmembrane region" description="Helical" evidence="1">
    <location>
        <begin position="20"/>
        <end position="39"/>
    </location>
</feature>
<feature type="transmembrane region" description="Helical" evidence="1">
    <location>
        <begin position="101"/>
        <end position="126"/>
    </location>
</feature>
<evidence type="ECO:0000256" key="1">
    <source>
        <dbReference type="SAM" id="Phobius"/>
    </source>
</evidence>
<keyword evidence="1" id="KW-0812">Transmembrane</keyword>
<feature type="transmembrane region" description="Helical" evidence="1">
    <location>
        <begin position="138"/>
        <end position="160"/>
    </location>
</feature>
<keyword evidence="1" id="KW-1133">Transmembrane helix</keyword>
<feature type="transmembrane region" description="Helical" evidence="1">
    <location>
        <begin position="70"/>
        <end position="89"/>
    </location>
</feature>
<dbReference type="PIRSF" id="PIRSF015875">
    <property type="entry name" value="UCP015875"/>
    <property type="match status" value="1"/>
</dbReference>
<reference evidence="3" key="1">
    <citation type="journal article" date="2019" name="Int. J. Syst. Evol. Microbiol.">
        <title>The Global Catalogue of Microorganisms (GCM) 10K type strain sequencing project: providing services to taxonomists for standard genome sequencing and annotation.</title>
        <authorList>
            <consortium name="The Broad Institute Genomics Platform"/>
            <consortium name="The Broad Institute Genome Sequencing Center for Infectious Disease"/>
            <person name="Wu L."/>
            <person name="Ma J."/>
        </authorList>
    </citation>
    <scope>NUCLEOTIDE SEQUENCE [LARGE SCALE GENOMIC DNA]</scope>
    <source>
        <strain evidence="3">KCTC 52165</strain>
    </source>
</reference>
<evidence type="ECO:0000313" key="3">
    <source>
        <dbReference type="Proteomes" id="UP001595583"/>
    </source>
</evidence>
<sequence length="162" mass="18052">MIEPEKAQAHGRWSAAMSHFILVTLHLYAAILFVGAVFFEMLVLEGIRKPVGHETMRTVETAIGKRARRLMPFVILALYGAGIGMAWGYREELAHPFASSFATLLAIKIALALSVLGHFITALTLGARGKLRSRQVRFIHVSVFCHVVLIVFLAKAMFFLTW</sequence>
<keyword evidence="1" id="KW-0472">Membrane</keyword>
<comment type="caution">
    <text evidence="2">The sequence shown here is derived from an EMBL/GenBank/DDBJ whole genome shotgun (WGS) entry which is preliminary data.</text>
</comment>
<accession>A0ABV7KEQ7</accession>
<evidence type="ECO:0000313" key="2">
    <source>
        <dbReference type="EMBL" id="MFC3206978.1"/>
    </source>
</evidence>
<keyword evidence="3" id="KW-1185">Reference proteome</keyword>
<dbReference type="InterPro" id="IPR007418">
    <property type="entry name" value="DUF474"/>
</dbReference>
<dbReference type="RefSeq" id="WP_378220772.1">
    <property type="nucleotide sequence ID" value="NZ_JBHRTK010000012.1"/>
</dbReference>
<gene>
    <name evidence="2" type="ORF">ACFOHJ_12200</name>
</gene>